<keyword evidence="5" id="KW-0614">Plasmid</keyword>
<keyword evidence="2 3" id="KW-0732">Signal</keyword>
<protein>
    <recommendedName>
        <fullName evidence="4">Toxin co-regulated pilus biosynthesis protein Q C-terminal domain-containing protein</fullName>
    </recommendedName>
</protein>
<dbReference type="CDD" id="cd06911">
    <property type="entry name" value="VirB9_CagX_TrbG"/>
    <property type="match status" value="1"/>
</dbReference>
<dbReference type="AlphaFoldDB" id="Q21QK7"/>
<dbReference type="InterPro" id="IPR038161">
    <property type="entry name" value="VirB9/CagX/TrbG_C_sf"/>
</dbReference>
<dbReference type="Gene3D" id="3.55.50.70">
    <property type="match status" value="1"/>
</dbReference>
<feature type="chain" id="PRO_5004200804" description="Toxin co-regulated pilus biosynthesis protein Q C-terminal domain-containing protein" evidence="3">
    <location>
        <begin position="28"/>
        <end position="375"/>
    </location>
</feature>
<keyword evidence="6" id="KW-1185">Reference proteome</keyword>
<organism evidence="5 6">
    <name type="scientific">Albidiferax ferrireducens (strain ATCC BAA-621 / DSM 15236 / T118)</name>
    <name type="common">Rhodoferax ferrireducens</name>
    <dbReference type="NCBI Taxonomy" id="338969"/>
    <lineage>
        <taxon>Bacteria</taxon>
        <taxon>Pseudomonadati</taxon>
        <taxon>Pseudomonadota</taxon>
        <taxon>Betaproteobacteria</taxon>
        <taxon>Burkholderiales</taxon>
        <taxon>Comamonadaceae</taxon>
        <taxon>Rhodoferax</taxon>
    </lineage>
</organism>
<dbReference type="HOGENOM" id="CLU_646983_0_0_4"/>
<dbReference type="InterPro" id="IPR010258">
    <property type="entry name" value="Conjugal_tfr_TrbG/VirB9/CagX"/>
</dbReference>
<gene>
    <name evidence="5" type="ordered locus">Rfer_4251</name>
</gene>
<evidence type="ECO:0000259" key="4">
    <source>
        <dbReference type="Pfam" id="PF10671"/>
    </source>
</evidence>
<dbReference type="InterPro" id="IPR033645">
    <property type="entry name" value="VirB9/CagX/TrbG_C"/>
</dbReference>
<dbReference type="RefSeq" id="WP_011458801.1">
    <property type="nucleotide sequence ID" value="NC_007901.1"/>
</dbReference>
<feature type="domain" description="Toxin co-regulated pilus biosynthesis protein Q C-terminal" evidence="4">
    <location>
        <begin position="303"/>
        <end position="371"/>
    </location>
</feature>
<dbReference type="Pfam" id="PF03524">
    <property type="entry name" value="CagX"/>
    <property type="match status" value="1"/>
</dbReference>
<dbReference type="eggNOG" id="COG3504">
    <property type="taxonomic scope" value="Bacteria"/>
</dbReference>
<dbReference type="Pfam" id="PF10671">
    <property type="entry name" value="TcpQ"/>
    <property type="match status" value="1"/>
</dbReference>
<reference evidence="6" key="1">
    <citation type="submission" date="2006-02" db="EMBL/GenBank/DDBJ databases">
        <title>Complete sequence of plasmid 1 of Rhodoferax ferrireducens DSM 15236.</title>
        <authorList>
            <person name="Copeland A."/>
            <person name="Lucas S."/>
            <person name="Lapidus A."/>
            <person name="Barry K."/>
            <person name="Detter J.C."/>
            <person name="Glavina del Rio T."/>
            <person name="Hammon N."/>
            <person name="Israni S."/>
            <person name="Pitluck S."/>
            <person name="Brettin T."/>
            <person name="Bruce D."/>
            <person name="Han C."/>
            <person name="Tapia R."/>
            <person name="Gilna P."/>
            <person name="Kiss H."/>
            <person name="Schmutz J."/>
            <person name="Larimer F."/>
            <person name="Land M."/>
            <person name="Kyrpides N."/>
            <person name="Ivanova N."/>
            <person name="Richardson P."/>
        </authorList>
    </citation>
    <scope>NUCLEOTIDE SEQUENCE [LARGE SCALE GENOMIC DNA]</scope>
    <source>
        <strain evidence="6">ATCC BAA-621 / DSM 15236 / T118</strain>
        <plasmid evidence="6">Plasmid pDSM15236</plasmid>
    </source>
</reference>
<evidence type="ECO:0000313" key="6">
    <source>
        <dbReference type="Proteomes" id="UP000008332"/>
    </source>
</evidence>
<sequence length="375" mass="40064" precursor="true">MKTNASRMLSRALPLLFSVVAALAAHAGDAFDFGYRSAGENDLKPVQAFDDGERTYLQMKGALVPVVLASVDGKMTMLQVKNNGQYLVVPAITNKLTLQFANLSAKVTYTGAGRNRTVLAKDAVLRQDMTPVEPSPGAMSSRVKFAATVYGSAKPLIGDPYPDEFIDRDALIPFAKGKSQVSKIAAAKLVLALAGSGTVVKVVITGRDDQVYLEGLARARAIAMRDRILAAGVPIERIVLKEGLARDNENDVITSDIMVTWRSVDERTTRHAVPVVVASVAPAPSMQPMPAPAKASAVKWLMAKNDQNISTVLSKWAASEGWSLIWKASQDIPVTGDATLIAESLLDAVNVVVAQANKIGYPLAVEVNNKVLTIK</sequence>
<dbReference type="KEGG" id="rfr:Rfer_4251"/>
<dbReference type="Gene3D" id="2.60.40.2500">
    <property type="match status" value="1"/>
</dbReference>
<evidence type="ECO:0000256" key="1">
    <source>
        <dbReference type="ARBA" id="ARBA00006135"/>
    </source>
</evidence>
<dbReference type="OrthoDB" id="5357875at2"/>
<evidence type="ECO:0000313" key="5">
    <source>
        <dbReference type="EMBL" id="ABD71938.1"/>
    </source>
</evidence>
<comment type="similarity">
    <text evidence="1">Belongs to the TrbG/VirB9 family.</text>
</comment>
<proteinExistence type="inferred from homology"/>
<evidence type="ECO:0000256" key="3">
    <source>
        <dbReference type="SAM" id="SignalP"/>
    </source>
</evidence>
<evidence type="ECO:0000256" key="2">
    <source>
        <dbReference type="ARBA" id="ARBA00022729"/>
    </source>
</evidence>
<dbReference type="Proteomes" id="UP000008332">
    <property type="component" value="Plasmid unnamed1"/>
</dbReference>
<dbReference type="EMBL" id="CP000268">
    <property type="protein sequence ID" value="ABD71938.1"/>
    <property type="molecule type" value="Genomic_DNA"/>
</dbReference>
<feature type="signal peptide" evidence="3">
    <location>
        <begin position="1"/>
        <end position="27"/>
    </location>
</feature>
<dbReference type="InterPro" id="IPR018927">
    <property type="entry name" value="Pilus_synth_Q_C"/>
</dbReference>
<geneLocation type="plasmid" evidence="6">
    <name>pDSM15236</name>
</geneLocation>
<accession>Q21QK7</accession>
<name>Q21QK7_ALBFT</name>